<dbReference type="InterPro" id="IPR020845">
    <property type="entry name" value="AMP-binding_CS"/>
</dbReference>
<dbReference type="EMBL" id="FOFA01000002">
    <property type="protein sequence ID" value="SEQ04355.1"/>
    <property type="molecule type" value="Genomic_DNA"/>
</dbReference>
<evidence type="ECO:0000313" key="8">
    <source>
        <dbReference type="Proteomes" id="UP000198504"/>
    </source>
</evidence>
<proteinExistence type="inferred from homology"/>
<dbReference type="Pfam" id="PF23562">
    <property type="entry name" value="AMP-binding_C_3"/>
    <property type="match status" value="1"/>
</dbReference>
<dbReference type="Proteomes" id="UP000198504">
    <property type="component" value="Unassembled WGS sequence"/>
</dbReference>
<comment type="similarity">
    <text evidence="1">Belongs to the ATP-dependent AMP-binding enzyme family.</text>
</comment>
<evidence type="ECO:0000256" key="2">
    <source>
        <dbReference type="ARBA" id="ARBA00022598"/>
    </source>
</evidence>
<dbReference type="PANTHER" id="PTHR43272:SF32">
    <property type="entry name" value="AMP-DEPENDENT SYNTHETASE_LIGASE DOMAIN-CONTAINING PROTEIN"/>
    <property type="match status" value="1"/>
</dbReference>
<dbReference type="PROSITE" id="PS00455">
    <property type="entry name" value="AMP_BINDING"/>
    <property type="match status" value="1"/>
</dbReference>
<evidence type="ECO:0000256" key="3">
    <source>
        <dbReference type="ARBA" id="ARBA00022832"/>
    </source>
</evidence>
<dbReference type="InterPro" id="IPR042099">
    <property type="entry name" value="ANL_N_sf"/>
</dbReference>
<evidence type="ECO:0000259" key="6">
    <source>
        <dbReference type="Pfam" id="PF00501"/>
    </source>
</evidence>
<keyword evidence="2" id="KW-0436">Ligase</keyword>
<dbReference type="AlphaFoldDB" id="A0A1H9CT55"/>
<name>A0A1H9CT55_9ACTN</name>
<feature type="domain" description="AMP-dependent synthetase/ligase" evidence="6">
    <location>
        <begin position="56"/>
        <end position="464"/>
    </location>
</feature>
<reference evidence="8" key="1">
    <citation type="submission" date="2016-10" db="EMBL/GenBank/DDBJ databases">
        <authorList>
            <person name="Varghese N."/>
            <person name="Submissions S."/>
        </authorList>
    </citation>
    <scope>NUCLEOTIDE SEQUENCE [LARGE SCALE GENOMIC DNA]</scope>
    <source>
        <strain evidence="8">CGMCC 4.6856</strain>
    </source>
</reference>
<gene>
    <name evidence="7" type="ORF">SAMN05421756_102319</name>
</gene>
<evidence type="ECO:0000256" key="5">
    <source>
        <dbReference type="ARBA" id="ARBA00032875"/>
    </source>
</evidence>
<keyword evidence="4" id="KW-0443">Lipid metabolism</keyword>
<dbReference type="Gene3D" id="3.40.50.12780">
    <property type="entry name" value="N-terminal domain of ligase-like"/>
    <property type="match status" value="2"/>
</dbReference>
<dbReference type="STRING" id="1036181.SAMN05421756_102319"/>
<organism evidence="7 8">
    <name type="scientific">Microlunatus flavus</name>
    <dbReference type="NCBI Taxonomy" id="1036181"/>
    <lineage>
        <taxon>Bacteria</taxon>
        <taxon>Bacillati</taxon>
        <taxon>Actinomycetota</taxon>
        <taxon>Actinomycetes</taxon>
        <taxon>Propionibacteriales</taxon>
        <taxon>Propionibacteriaceae</taxon>
        <taxon>Microlunatus</taxon>
    </lineage>
</organism>
<evidence type="ECO:0000256" key="4">
    <source>
        <dbReference type="ARBA" id="ARBA00023098"/>
    </source>
</evidence>
<protein>
    <recommendedName>
        <fullName evidence="5">Acyl-CoA synthetase</fullName>
    </recommendedName>
</protein>
<dbReference type="PANTHER" id="PTHR43272">
    <property type="entry name" value="LONG-CHAIN-FATTY-ACID--COA LIGASE"/>
    <property type="match status" value="1"/>
</dbReference>
<dbReference type="GO" id="GO:0004467">
    <property type="term" value="F:long-chain fatty acid-CoA ligase activity"/>
    <property type="evidence" value="ECO:0007669"/>
    <property type="project" value="TreeGrafter"/>
</dbReference>
<dbReference type="CDD" id="cd05907">
    <property type="entry name" value="VL_LC_FACS_like"/>
    <property type="match status" value="1"/>
</dbReference>
<accession>A0A1H9CT55</accession>
<sequence length="638" mass="69090">MLSGNLARPANTRGRLTFAEAARTSTGADMDRYEHPAGADDIVAQRPSSVGAMLLEQVKASGDREAFRHKQGGRWVSLSWTETKDSAFELAAGLLALGVGLEDRVAIACGTRIEWVLADIAIMSAGAATTTVYPTTQAEDVAFILGDSGSRVVFAEDQGQVDKIEAHAHELPALEVIVLISGTPRGERTISLDDLRARGRERLAGDPSCVEDMIAQTGPDHLATLIYTSGTTGRPKGVRLVHDCLVYEGAAAEAYDLVYREDLQYLWLPLSHVFGKVLVAIQLKIGFATAIEGDIDSLVENLAVVQPTFMCGAPRIFEKVRSRVMTSASGGARKRIVDWAFGVGRRTTPIRLAGGRPKGLLAAQQAVAERLVFSTIKARMGGKIRFFVSGSAGLNREVQEWFYAAGLLVLEGYGLTETSAATFVNNPRAARFGTVGPLLPGSEAKIADDGEILIKGPGVMRGYHHQPEMTEDAFVDGWFATGDIGEIDDHGYLKITDRKKDLIKTSGGKYVAPSEVEGVIKAASPYVSQVVAHGEGRKYISALIALDPQAITEWADAQQISYGSVEDLTRSAEVRALVESGVQTANRKLERWETVKRWAFLPAELGVENGEVTPSMKVRRAEVERRYADLLDSLYDRD</sequence>
<dbReference type="SUPFAM" id="SSF56801">
    <property type="entry name" value="Acetyl-CoA synthetase-like"/>
    <property type="match status" value="1"/>
</dbReference>
<keyword evidence="3" id="KW-0276">Fatty acid metabolism</keyword>
<dbReference type="GO" id="GO:0016020">
    <property type="term" value="C:membrane"/>
    <property type="evidence" value="ECO:0007669"/>
    <property type="project" value="TreeGrafter"/>
</dbReference>
<dbReference type="Pfam" id="PF00501">
    <property type="entry name" value="AMP-binding"/>
    <property type="match status" value="1"/>
</dbReference>
<evidence type="ECO:0000313" key="7">
    <source>
        <dbReference type="EMBL" id="SEQ04355.1"/>
    </source>
</evidence>
<keyword evidence="8" id="KW-1185">Reference proteome</keyword>
<dbReference type="InterPro" id="IPR000873">
    <property type="entry name" value="AMP-dep_synth/lig_dom"/>
</dbReference>
<evidence type="ECO:0000256" key="1">
    <source>
        <dbReference type="ARBA" id="ARBA00006432"/>
    </source>
</evidence>